<reference evidence="2" key="1">
    <citation type="submission" date="2019-10" db="EMBL/GenBank/DDBJ databases">
        <authorList>
            <consortium name="DOE Joint Genome Institute"/>
            <person name="Kuo A."/>
            <person name="Miyauchi S."/>
            <person name="Kiss E."/>
            <person name="Drula E."/>
            <person name="Kohler A."/>
            <person name="Sanchez-Garcia M."/>
            <person name="Andreopoulos B."/>
            <person name="Barry K.W."/>
            <person name="Bonito G."/>
            <person name="Buee M."/>
            <person name="Carver A."/>
            <person name="Chen C."/>
            <person name="Cichocki N."/>
            <person name="Clum A."/>
            <person name="Culley D."/>
            <person name="Crous P.W."/>
            <person name="Fauchery L."/>
            <person name="Girlanda M."/>
            <person name="Hayes R."/>
            <person name="Keri Z."/>
            <person name="LaButti K."/>
            <person name="Lipzen A."/>
            <person name="Lombard V."/>
            <person name="Magnuson J."/>
            <person name="Maillard F."/>
            <person name="Morin E."/>
            <person name="Murat C."/>
            <person name="Nolan M."/>
            <person name="Ohm R."/>
            <person name="Pangilinan J."/>
            <person name="Pereira M."/>
            <person name="Perotto S."/>
            <person name="Peter M."/>
            <person name="Riley R."/>
            <person name="Sitrit Y."/>
            <person name="Stielow B."/>
            <person name="Szollosi G."/>
            <person name="Zifcakova L."/>
            <person name="Stursova M."/>
            <person name="Spatafora J.W."/>
            <person name="Tedersoo L."/>
            <person name="Vaario L.-M."/>
            <person name="Yamada A."/>
            <person name="Yan M."/>
            <person name="Wang P."/>
            <person name="Xu J."/>
            <person name="Bruns T."/>
            <person name="Baldrian P."/>
            <person name="Vilgalys R."/>
            <person name="Henrissat B."/>
            <person name="Grigoriev I.V."/>
            <person name="Hibbett D."/>
            <person name="Nagy L.G."/>
            <person name="Martin F.M."/>
        </authorList>
    </citation>
    <scope>NUCLEOTIDE SEQUENCE</scope>
    <source>
        <strain evidence="2">BED1</strain>
    </source>
</reference>
<keyword evidence="3" id="KW-1185">Reference proteome</keyword>
<dbReference type="EMBL" id="WHUW01000006">
    <property type="protein sequence ID" value="KAF8445034.1"/>
    <property type="molecule type" value="Genomic_DNA"/>
</dbReference>
<feature type="signal peptide" evidence="1">
    <location>
        <begin position="1"/>
        <end position="17"/>
    </location>
</feature>
<evidence type="ECO:0000313" key="3">
    <source>
        <dbReference type="Proteomes" id="UP001194468"/>
    </source>
</evidence>
<protein>
    <submittedName>
        <fullName evidence="2">Uncharacterized protein</fullName>
    </submittedName>
</protein>
<comment type="caution">
    <text evidence="2">The sequence shown here is derived from an EMBL/GenBank/DDBJ whole genome shotgun (WGS) entry which is preliminary data.</text>
</comment>
<organism evidence="2 3">
    <name type="scientific">Boletus edulis BED1</name>
    <dbReference type="NCBI Taxonomy" id="1328754"/>
    <lineage>
        <taxon>Eukaryota</taxon>
        <taxon>Fungi</taxon>
        <taxon>Dikarya</taxon>
        <taxon>Basidiomycota</taxon>
        <taxon>Agaricomycotina</taxon>
        <taxon>Agaricomycetes</taxon>
        <taxon>Agaricomycetidae</taxon>
        <taxon>Boletales</taxon>
        <taxon>Boletineae</taxon>
        <taxon>Boletaceae</taxon>
        <taxon>Boletoideae</taxon>
        <taxon>Boletus</taxon>
    </lineage>
</organism>
<name>A0AAD4GI69_BOLED</name>
<reference evidence="2" key="2">
    <citation type="journal article" date="2020" name="Nat. Commun.">
        <title>Large-scale genome sequencing of mycorrhizal fungi provides insights into the early evolution of symbiotic traits.</title>
        <authorList>
            <person name="Miyauchi S."/>
            <person name="Kiss E."/>
            <person name="Kuo A."/>
            <person name="Drula E."/>
            <person name="Kohler A."/>
            <person name="Sanchez-Garcia M."/>
            <person name="Morin E."/>
            <person name="Andreopoulos B."/>
            <person name="Barry K.W."/>
            <person name="Bonito G."/>
            <person name="Buee M."/>
            <person name="Carver A."/>
            <person name="Chen C."/>
            <person name="Cichocki N."/>
            <person name="Clum A."/>
            <person name="Culley D."/>
            <person name="Crous P.W."/>
            <person name="Fauchery L."/>
            <person name="Girlanda M."/>
            <person name="Hayes R.D."/>
            <person name="Keri Z."/>
            <person name="LaButti K."/>
            <person name="Lipzen A."/>
            <person name="Lombard V."/>
            <person name="Magnuson J."/>
            <person name="Maillard F."/>
            <person name="Murat C."/>
            <person name="Nolan M."/>
            <person name="Ohm R.A."/>
            <person name="Pangilinan J."/>
            <person name="Pereira M.F."/>
            <person name="Perotto S."/>
            <person name="Peter M."/>
            <person name="Pfister S."/>
            <person name="Riley R."/>
            <person name="Sitrit Y."/>
            <person name="Stielow J.B."/>
            <person name="Szollosi G."/>
            <person name="Zifcakova L."/>
            <person name="Stursova M."/>
            <person name="Spatafora J.W."/>
            <person name="Tedersoo L."/>
            <person name="Vaario L.M."/>
            <person name="Yamada A."/>
            <person name="Yan M."/>
            <person name="Wang P."/>
            <person name="Xu J."/>
            <person name="Bruns T."/>
            <person name="Baldrian P."/>
            <person name="Vilgalys R."/>
            <person name="Dunand C."/>
            <person name="Henrissat B."/>
            <person name="Grigoriev I.V."/>
            <person name="Hibbett D."/>
            <person name="Nagy L.G."/>
            <person name="Martin F.M."/>
        </authorList>
    </citation>
    <scope>NUCLEOTIDE SEQUENCE</scope>
    <source>
        <strain evidence="2">BED1</strain>
    </source>
</reference>
<dbReference type="Proteomes" id="UP001194468">
    <property type="component" value="Unassembled WGS sequence"/>
</dbReference>
<proteinExistence type="predicted"/>
<dbReference type="AlphaFoldDB" id="A0AAD4GI69"/>
<sequence>MLSVLCLSTCLLGPVYLEGEVVTLLVDAILRPHSRCSTVQLADIARAIGLVASGAKVVRRKLVSMLEDYKSGCASVQLLDVNVCVVVNNVEGLTRGGLLSVGFAHGVTLQGNRDSMRDTLISHLSSGECALHACKNLPACASIMQTFVVGHVSPDRFVLRMCMLDAMCSGRIKSLPLKRLLRVLKVPFESDMTLPQLRKTLGRYVQRLRTEQEHRITEVAHSDWPVLLSDQQKTDVVKRFREATSSEALKMFVCSSCNERRSVSDGNEVPLVDIDTNLLKRPDRRIVDGKIAYPQWIDPHTRGCCCPRQPAFCTDAMWRMQIEPCKGEDA</sequence>
<gene>
    <name evidence="2" type="ORF">L210DRAFT_3629188</name>
</gene>
<evidence type="ECO:0000313" key="2">
    <source>
        <dbReference type="EMBL" id="KAF8445034.1"/>
    </source>
</evidence>
<evidence type="ECO:0000256" key="1">
    <source>
        <dbReference type="SAM" id="SignalP"/>
    </source>
</evidence>
<accession>A0AAD4GI69</accession>
<keyword evidence="1" id="KW-0732">Signal</keyword>
<feature type="chain" id="PRO_5042246776" evidence="1">
    <location>
        <begin position="18"/>
        <end position="330"/>
    </location>
</feature>